<organism evidence="4 5">
    <name type="scientific">Chloropicon roscoffensis</name>
    <dbReference type="NCBI Taxonomy" id="1461544"/>
    <lineage>
        <taxon>Eukaryota</taxon>
        <taxon>Viridiplantae</taxon>
        <taxon>Chlorophyta</taxon>
        <taxon>Chloropicophyceae</taxon>
        <taxon>Chloropicales</taxon>
        <taxon>Chloropicaceae</taxon>
        <taxon>Chloropicon</taxon>
    </lineage>
</organism>
<keyword evidence="5" id="KW-1185">Reference proteome</keyword>
<dbReference type="Proteomes" id="UP001472866">
    <property type="component" value="Chromosome 06"/>
</dbReference>
<feature type="coiled-coil region" evidence="1">
    <location>
        <begin position="327"/>
        <end position="434"/>
    </location>
</feature>
<feature type="coiled-coil region" evidence="1">
    <location>
        <begin position="470"/>
        <end position="497"/>
    </location>
</feature>
<protein>
    <recommendedName>
        <fullName evidence="3">Enkurin domain-containing protein</fullName>
    </recommendedName>
</protein>
<feature type="region of interest" description="Disordered" evidence="2">
    <location>
        <begin position="1"/>
        <end position="22"/>
    </location>
</feature>
<reference evidence="4 5" key="1">
    <citation type="submission" date="2024-03" db="EMBL/GenBank/DDBJ databases">
        <title>Complete genome sequence of the green alga Chloropicon roscoffensis RCC1871.</title>
        <authorList>
            <person name="Lemieux C."/>
            <person name="Pombert J.-F."/>
            <person name="Otis C."/>
            <person name="Turmel M."/>
        </authorList>
    </citation>
    <scope>NUCLEOTIDE SEQUENCE [LARGE SCALE GENOMIC DNA]</scope>
    <source>
        <strain evidence="4 5">RCC1871</strain>
    </source>
</reference>
<proteinExistence type="predicted"/>
<feature type="compositionally biased region" description="Pro residues" evidence="2">
    <location>
        <begin position="218"/>
        <end position="232"/>
    </location>
</feature>
<dbReference type="EMBL" id="CP151506">
    <property type="protein sequence ID" value="WZN62920.1"/>
    <property type="molecule type" value="Genomic_DNA"/>
</dbReference>
<evidence type="ECO:0000256" key="1">
    <source>
        <dbReference type="SAM" id="Coils"/>
    </source>
</evidence>
<dbReference type="AlphaFoldDB" id="A0AAX4P979"/>
<name>A0AAX4P979_9CHLO</name>
<feature type="domain" description="Enkurin" evidence="3">
    <location>
        <begin position="617"/>
        <end position="672"/>
    </location>
</feature>
<dbReference type="Pfam" id="PF13864">
    <property type="entry name" value="Enkurin"/>
    <property type="match status" value="1"/>
</dbReference>
<evidence type="ECO:0000313" key="4">
    <source>
        <dbReference type="EMBL" id="WZN62920.1"/>
    </source>
</evidence>
<evidence type="ECO:0000259" key="3">
    <source>
        <dbReference type="Pfam" id="PF13864"/>
    </source>
</evidence>
<evidence type="ECO:0000256" key="2">
    <source>
        <dbReference type="SAM" id="MobiDB-lite"/>
    </source>
</evidence>
<dbReference type="InterPro" id="IPR027012">
    <property type="entry name" value="Enkurin_dom"/>
</dbReference>
<keyword evidence="1" id="KW-0175">Coiled coil</keyword>
<feature type="region of interest" description="Disordered" evidence="2">
    <location>
        <begin position="497"/>
        <end position="529"/>
    </location>
</feature>
<gene>
    <name evidence="4" type="ORF">HKI87_06g44650</name>
</gene>
<feature type="region of interest" description="Disordered" evidence="2">
    <location>
        <begin position="639"/>
        <end position="658"/>
    </location>
</feature>
<feature type="compositionally biased region" description="Acidic residues" evidence="2">
    <location>
        <begin position="205"/>
        <end position="216"/>
    </location>
</feature>
<accession>A0AAX4P979</accession>
<feature type="region of interest" description="Disordered" evidence="2">
    <location>
        <begin position="157"/>
        <end position="235"/>
    </location>
</feature>
<evidence type="ECO:0000313" key="5">
    <source>
        <dbReference type="Proteomes" id="UP001472866"/>
    </source>
</evidence>
<sequence length="686" mass="76191">MEEAAGAASEATRSLGNPFADESFEVDAESFLDMGGTPAEPQEVVVPVRRGSNPFVSPLPAEEGPESALVDSGLPDRLRQSVEEDNFRSSLPDDDFQIASGSPLFVASPESNLVPITTEKEEILSDFRRYNLDAEEIQLISRLPDAVARAALEQLRGRAGAEGPQDPPPAAERPETVVVAAASRGAEERPEPEEMVPQEAWAVDPEPEQEEEEEGEPSPAPRPVSPPKPVRGPPVDLAKVEALDGRLQHIEEVVCSLSRKGDAEAERERERERGLEVIQGQQAAMVAKDDAIASLTLERDALAHRLRDMLDRNEVDAAISAREQHSLEETAKIVNEYEARLDHAKSEKKELLDRVEYLLGERRDFNKLEGAFEALRNDNVRLQEELGSERHRSESFLREIREISQHGQETGAICVELKSRLEKADADVESLKAYIVDCNSQTYQLRMQTEDLQRENRALRAKNVNLGLDLTHQQEEISNLRREVKSLEASKRRLLLSPGRTPELSGPPRDQIQRIPPAPASPPCKEVLTPRSASNREAIESIYGHIRRGHDQRRPVVAGTRAPEPLEAKENLGAPEEPMAVAKPQVVDPLPASVEPRRRPSQPTCPYAVDVGGPAGQSEEEKIERLLLKMNLEKQSLESQYAKMPATSGRTLAQRKQKREIEERLTGLNREISSSRLALKRLQAAR</sequence>
<feature type="region of interest" description="Disordered" evidence="2">
    <location>
        <begin position="593"/>
        <end position="618"/>
    </location>
</feature>